<evidence type="ECO:0000313" key="2">
    <source>
        <dbReference type="Proteomes" id="UP001140949"/>
    </source>
</evidence>
<protein>
    <submittedName>
        <fullName evidence="1">Uncharacterized protein</fullName>
    </submittedName>
</protein>
<keyword evidence="2" id="KW-1185">Reference proteome</keyword>
<proteinExistence type="predicted"/>
<gene>
    <name evidence="1" type="ORF">M6B38_407880</name>
</gene>
<evidence type="ECO:0000313" key="1">
    <source>
        <dbReference type="EMBL" id="KAJ6818245.1"/>
    </source>
</evidence>
<reference evidence="1" key="2">
    <citation type="submission" date="2023-04" db="EMBL/GenBank/DDBJ databases">
        <authorList>
            <person name="Bruccoleri R.E."/>
            <person name="Oakeley E.J."/>
            <person name="Faust A.-M."/>
            <person name="Dessus-Babus S."/>
            <person name="Altorfer M."/>
            <person name="Burckhardt D."/>
            <person name="Oertli M."/>
            <person name="Naumann U."/>
            <person name="Petersen F."/>
            <person name="Wong J."/>
        </authorList>
    </citation>
    <scope>NUCLEOTIDE SEQUENCE</scope>
    <source>
        <strain evidence="1">GSM-AAB239-AS_SAM_17_03QT</strain>
        <tissue evidence="1">Leaf</tissue>
    </source>
</reference>
<reference evidence="1" key="1">
    <citation type="journal article" date="2023" name="GigaByte">
        <title>Genome assembly of the bearded iris, Iris pallida Lam.</title>
        <authorList>
            <person name="Bruccoleri R.E."/>
            <person name="Oakeley E.J."/>
            <person name="Faust A.M.E."/>
            <person name="Altorfer M."/>
            <person name="Dessus-Babus S."/>
            <person name="Burckhardt D."/>
            <person name="Oertli M."/>
            <person name="Naumann U."/>
            <person name="Petersen F."/>
            <person name="Wong J."/>
        </authorList>
    </citation>
    <scope>NUCLEOTIDE SEQUENCE</scope>
    <source>
        <strain evidence="1">GSM-AAB239-AS_SAM_17_03QT</strain>
    </source>
</reference>
<dbReference type="AlphaFoldDB" id="A0AAX6FQC0"/>
<accession>A0AAX6FQC0</accession>
<comment type="caution">
    <text evidence="1">The sequence shown here is derived from an EMBL/GenBank/DDBJ whole genome shotgun (WGS) entry which is preliminary data.</text>
</comment>
<name>A0AAX6FQC0_IRIPA</name>
<dbReference type="Proteomes" id="UP001140949">
    <property type="component" value="Unassembled WGS sequence"/>
</dbReference>
<dbReference type="EMBL" id="JANAVB010027397">
    <property type="protein sequence ID" value="KAJ6818245.1"/>
    <property type="molecule type" value="Genomic_DNA"/>
</dbReference>
<organism evidence="1 2">
    <name type="scientific">Iris pallida</name>
    <name type="common">Sweet iris</name>
    <dbReference type="NCBI Taxonomy" id="29817"/>
    <lineage>
        <taxon>Eukaryota</taxon>
        <taxon>Viridiplantae</taxon>
        <taxon>Streptophyta</taxon>
        <taxon>Embryophyta</taxon>
        <taxon>Tracheophyta</taxon>
        <taxon>Spermatophyta</taxon>
        <taxon>Magnoliopsida</taxon>
        <taxon>Liliopsida</taxon>
        <taxon>Asparagales</taxon>
        <taxon>Iridaceae</taxon>
        <taxon>Iridoideae</taxon>
        <taxon>Irideae</taxon>
        <taxon>Iris</taxon>
    </lineage>
</organism>
<sequence>MTNLHLKRPLGISSHCYLTVSRIMEGKFSCSIDEEVHCPLDLFQDCESLHSILGAVLYI</sequence>